<comment type="caution">
    <text evidence="1">The sequence shown here is derived from an EMBL/GenBank/DDBJ whole genome shotgun (WGS) entry which is preliminary data.</text>
</comment>
<evidence type="ECO:0000313" key="2">
    <source>
        <dbReference type="Proteomes" id="UP000036890"/>
    </source>
</evidence>
<gene>
    <name evidence="1" type="ORF">W7K_09495</name>
</gene>
<reference evidence="1 2" key="1">
    <citation type="journal article" date="2012" name="J. Bacteriol.">
        <title>Genome sequence of a novel nicotine-degrading strain, Pseudomonas geniculata N1.</title>
        <authorList>
            <person name="Tang H."/>
            <person name="Yu H."/>
            <person name="Tai C."/>
            <person name="Huang K."/>
            <person name="Liu Y."/>
            <person name="Wang L."/>
            <person name="Yao Y."/>
            <person name="Wu G."/>
            <person name="Xu P."/>
        </authorList>
    </citation>
    <scope>NUCLEOTIDE SEQUENCE [LARGE SCALE GENOMIC DNA]</scope>
    <source>
        <strain evidence="1 2">N1</strain>
    </source>
</reference>
<evidence type="ECO:0000313" key="1">
    <source>
        <dbReference type="EMBL" id="KOE99438.1"/>
    </source>
</evidence>
<name>A0A0L8AAM5_9GAMM</name>
<dbReference type="EMBL" id="AJLO02000020">
    <property type="protein sequence ID" value="KOE99438.1"/>
    <property type="molecule type" value="Genomic_DNA"/>
</dbReference>
<organism evidence="1 2">
    <name type="scientific">Stenotrophomonas geniculata N1</name>
    <dbReference type="NCBI Taxonomy" id="1167641"/>
    <lineage>
        <taxon>Bacteria</taxon>
        <taxon>Pseudomonadati</taxon>
        <taxon>Pseudomonadota</taxon>
        <taxon>Gammaproteobacteria</taxon>
        <taxon>Lysobacterales</taxon>
        <taxon>Lysobacteraceae</taxon>
        <taxon>Stenotrophomonas</taxon>
    </lineage>
</organism>
<protein>
    <submittedName>
        <fullName evidence="1">Uncharacterized protein</fullName>
    </submittedName>
</protein>
<proteinExistence type="predicted"/>
<dbReference type="AlphaFoldDB" id="A0A0L8AAM5"/>
<accession>A0A0L8AAM5</accession>
<dbReference type="Proteomes" id="UP000036890">
    <property type="component" value="Unassembled WGS sequence"/>
</dbReference>
<sequence>MVANAGGLWAADMLKETVSSYVGSGYNQDVPPFRQFCHAAAKIIQRRRAKSTSTLSDGPVIFVFEATPTVSGVSLEVRPRFDCGEASIEGRVWMGASRLGRATGIALPDGGDADRFNYVIEKLGLGSRPAIYYDASQDDSVMRAYAQGLADPDTFEDLSLNASELSLEHIKKMLDGAHRRLLITPTASDLARELWKDQGKSIPIGVAEKGVQKILHAVLASSLGFGSVVVRQEGTSEMGRYDFFLEEQDPVHPSVWTHHAILELKVLKSFTENGNPIPAASNLDAVTKGLDQADKYRKDHSCRMAALCCYDMRNAPDASGAIAHELDRAEALDVAIWSWPLYSTAQRARTA</sequence>